<protein>
    <submittedName>
        <fullName evidence="1">Uncharacterized protein</fullName>
    </submittedName>
</protein>
<organism evidence="1 2">
    <name type="scientific">Acetobacter aceti NBRC 14818</name>
    <dbReference type="NCBI Taxonomy" id="887700"/>
    <lineage>
        <taxon>Bacteria</taxon>
        <taxon>Pseudomonadati</taxon>
        <taxon>Pseudomonadota</taxon>
        <taxon>Alphaproteobacteria</taxon>
        <taxon>Acetobacterales</taxon>
        <taxon>Acetobacteraceae</taxon>
        <taxon>Acetobacter</taxon>
        <taxon>Acetobacter subgen. Acetobacter</taxon>
    </lineage>
</organism>
<gene>
    <name evidence="1" type="ORF">EMQ_2970</name>
</gene>
<accession>A0AB33IKY1</accession>
<evidence type="ECO:0000313" key="2">
    <source>
        <dbReference type="Proteomes" id="UP000516424"/>
    </source>
</evidence>
<sequence>MKKAEPQTTADLTPDEREIVMQMRCPTCLLDDFQQMADLFVQITRADPGDNPPEITERHAMNWLANRMAERATWMSEAMGKEKAA</sequence>
<reference evidence="1 2" key="1">
    <citation type="journal article" date="2011" name="Microbiology">
        <title>Transcriptome response to different carbon sources in Acetobacter aceti.</title>
        <authorList>
            <person name="Sakurai K."/>
            <person name="Arai H."/>
            <person name="Ishii M."/>
            <person name="Igarashi Y."/>
        </authorList>
    </citation>
    <scope>NUCLEOTIDE SEQUENCE [LARGE SCALE GENOMIC DNA]</scope>
    <source>
        <strain evidence="1 2">NBRC 14818</strain>
    </source>
</reference>
<keyword evidence="2" id="KW-1185">Reference proteome</keyword>
<evidence type="ECO:0000313" key="1">
    <source>
        <dbReference type="EMBL" id="BCK77364.1"/>
    </source>
</evidence>
<proteinExistence type="predicted"/>
<dbReference type="Proteomes" id="UP000516424">
    <property type="component" value="Chromosome"/>
</dbReference>
<dbReference type="AlphaFoldDB" id="A0AB33IKY1"/>
<dbReference type="EMBL" id="AP023410">
    <property type="protein sequence ID" value="BCK77364.1"/>
    <property type="molecule type" value="Genomic_DNA"/>
</dbReference>
<dbReference type="RefSeq" id="WP_010668618.1">
    <property type="nucleotide sequence ID" value="NZ_AP023410.1"/>
</dbReference>
<name>A0AB33IKY1_ACEAC</name>